<evidence type="ECO:0000313" key="2">
    <source>
        <dbReference type="Proteomes" id="UP000177324"/>
    </source>
</evidence>
<evidence type="ECO:0000313" key="1">
    <source>
        <dbReference type="EMBL" id="OGY19151.1"/>
    </source>
</evidence>
<protein>
    <submittedName>
        <fullName evidence="1">Uncharacterized protein</fullName>
    </submittedName>
</protein>
<name>A0A1G1VUR1_9BACT</name>
<dbReference type="Proteomes" id="UP000177324">
    <property type="component" value="Unassembled WGS sequence"/>
</dbReference>
<reference evidence="1 2" key="1">
    <citation type="journal article" date="2016" name="Nat. Commun.">
        <title>Thousands of microbial genomes shed light on interconnected biogeochemical processes in an aquifer system.</title>
        <authorList>
            <person name="Anantharaman K."/>
            <person name="Brown C.T."/>
            <person name="Hug L.A."/>
            <person name="Sharon I."/>
            <person name="Castelle C.J."/>
            <person name="Probst A.J."/>
            <person name="Thomas B.C."/>
            <person name="Singh A."/>
            <person name="Wilkins M.J."/>
            <person name="Karaoz U."/>
            <person name="Brodie E.L."/>
            <person name="Williams K.H."/>
            <person name="Hubbard S.S."/>
            <person name="Banfield J.F."/>
        </authorList>
    </citation>
    <scope>NUCLEOTIDE SEQUENCE [LARGE SCALE GENOMIC DNA]</scope>
</reference>
<sequence>MTLLWLKLFDLVSLRLTHRWQQFFTYFDGYRLPAALSIFVPFTLDIIRSDPAETIIIFPGDSTSGGLLYHHSQAIPAYLNQELTRRLPNPHTYNLALSGAHLNEQYLLIEATLNSADIIIFPIHYSFFTGRGDNGSFTLHPELEQLLMAEPSLDNLAEKLWYTYKVRRLLPYLTLGQSPKIWLKTKVDTLTRTDPDIKPPSRINPGLPFSKQTPMAQAEILEQNRLLWEKISYIDNNNPNLAYLRRIGQLKQASHKLFLAYFVPLDLDTLVQNQILDLDKYNQIINLSKQTLADFDIPYIDFNQDNPAELTANDFYNPDHLLPQGNRKVARILADQLSSLLP</sequence>
<dbReference type="STRING" id="1797589.A2784_00125"/>
<dbReference type="EMBL" id="MHCH01000004">
    <property type="protein sequence ID" value="OGY19151.1"/>
    <property type="molecule type" value="Genomic_DNA"/>
</dbReference>
<organism evidence="1 2">
    <name type="scientific">Candidatus Chisholmbacteria bacterium RIFCSPHIGHO2_01_FULL_48_12</name>
    <dbReference type="NCBI Taxonomy" id="1797589"/>
    <lineage>
        <taxon>Bacteria</taxon>
        <taxon>Candidatus Chisholmiibacteriota</taxon>
    </lineage>
</organism>
<proteinExistence type="predicted"/>
<dbReference type="SUPFAM" id="SSF52266">
    <property type="entry name" value="SGNH hydrolase"/>
    <property type="match status" value="1"/>
</dbReference>
<comment type="caution">
    <text evidence="1">The sequence shown here is derived from an EMBL/GenBank/DDBJ whole genome shotgun (WGS) entry which is preliminary data.</text>
</comment>
<accession>A0A1G1VUR1</accession>
<dbReference type="AlphaFoldDB" id="A0A1G1VUR1"/>
<gene>
    <name evidence="1" type="ORF">A2784_00125</name>
</gene>